<evidence type="ECO:0000313" key="1">
    <source>
        <dbReference type="EMBL" id="GIY77870.1"/>
    </source>
</evidence>
<evidence type="ECO:0000313" key="2">
    <source>
        <dbReference type="Proteomes" id="UP001054945"/>
    </source>
</evidence>
<proteinExistence type="predicted"/>
<reference evidence="1 2" key="1">
    <citation type="submission" date="2021-06" db="EMBL/GenBank/DDBJ databases">
        <title>Caerostris extrusa draft genome.</title>
        <authorList>
            <person name="Kono N."/>
            <person name="Arakawa K."/>
        </authorList>
    </citation>
    <scope>NUCLEOTIDE SEQUENCE [LARGE SCALE GENOMIC DNA]</scope>
</reference>
<keyword evidence="2" id="KW-1185">Reference proteome</keyword>
<protein>
    <submittedName>
        <fullName evidence="1">Uncharacterized protein</fullName>
    </submittedName>
</protein>
<dbReference type="EMBL" id="BPLR01015690">
    <property type="protein sequence ID" value="GIY77870.1"/>
    <property type="molecule type" value="Genomic_DNA"/>
</dbReference>
<dbReference type="Proteomes" id="UP001054945">
    <property type="component" value="Unassembled WGS sequence"/>
</dbReference>
<accession>A0AAV4W733</accession>
<dbReference type="AlphaFoldDB" id="A0AAV4W733"/>
<organism evidence="1 2">
    <name type="scientific">Caerostris extrusa</name>
    <name type="common">Bark spider</name>
    <name type="synonym">Caerostris bankana</name>
    <dbReference type="NCBI Taxonomy" id="172846"/>
    <lineage>
        <taxon>Eukaryota</taxon>
        <taxon>Metazoa</taxon>
        <taxon>Ecdysozoa</taxon>
        <taxon>Arthropoda</taxon>
        <taxon>Chelicerata</taxon>
        <taxon>Arachnida</taxon>
        <taxon>Araneae</taxon>
        <taxon>Araneomorphae</taxon>
        <taxon>Entelegynae</taxon>
        <taxon>Araneoidea</taxon>
        <taxon>Araneidae</taxon>
        <taxon>Caerostris</taxon>
    </lineage>
</organism>
<gene>
    <name evidence="1" type="ORF">CEXT_366861</name>
</gene>
<comment type="caution">
    <text evidence="1">The sequence shown here is derived from an EMBL/GenBank/DDBJ whole genome shotgun (WGS) entry which is preliminary data.</text>
</comment>
<sequence>MLIDDRNMAKIHAMRFFSEVAAAMEPQVEEEDLGRSNWKACGWKIKRRRKKNKKKIFPLSPERLRLPTHIEDPVFILSIKMRFLGNGDVFRGTHFYKAAGNSKLSRQEFERKNKMIR</sequence>
<name>A0AAV4W733_CAEEX</name>